<dbReference type="Proteomes" id="UP001279734">
    <property type="component" value="Unassembled WGS sequence"/>
</dbReference>
<feature type="region of interest" description="Disordered" evidence="1">
    <location>
        <begin position="106"/>
        <end position="133"/>
    </location>
</feature>
<organism evidence="2 3">
    <name type="scientific">Nepenthes gracilis</name>
    <name type="common">Slender pitcher plant</name>
    <dbReference type="NCBI Taxonomy" id="150966"/>
    <lineage>
        <taxon>Eukaryota</taxon>
        <taxon>Viridiplantae</taxon>
        <taxon>Streptophyta</taxon>
        <taxon>Embryophyta</taxon>
        <taxon>Tracheophyta</taxon>
        <taxon>Spermatophyta</taxon>
        <taxon>Magnoliopsida</taxon>
        <taxon>eudicotyledons</taxon>
        <taxon>Gunneridae</taxon>
        <taxon>Pentapetalae</taxon>
        <taxon>Caryophyllales</taxon>
        <taxon>Nepenthaceae</taxon>
        <taxon>Nepenthes</taxon>
    </lineage>
</organism>
<evidence type="ECO:0000313" key="2">
    <source>
        <dbReference type="EMBL" id="GMH22927.1"/>
    </source>
</evidence>
<evidence type="ECO:0000313" key="3">
    <source>
        <dbReference type="Proteomes" id="UP001279734"/>
    </source>
</evidence>
<protein>
    <submittedName>
        <fullName evidence="2">Uncharacterized protein</fullName>
    </submittedName>
</protein>
<proteinExistence type="predicted"/>
<accession>A0AAD3T552</accession>
<sequence length="157" mass="16081">MQRIFSSDSVEVSGFTGVHNGSVVLSEAGPSLVVPMVASEPCVDAVCAELPKFQVGPPLSLAGCPPGRPIHSPDLTLGSGTDAPLLHPLAEIEYCPSKTLRSEHQHLRGQSVASFDDGPRPSNGPGASPQKASWAAVVEKRAFGGADAVGGILACDT</sequence>
<comment type="caution">
    <text evidence="2">The sequence shown here is derived from an EMBL/GenBank/DDBJ whole genome shotgun (WGS) entry which is preliminary data.</text>
</comment>
<keyword evidence="3" id="KW-1185">Reference proteome</keyword>
<gene>
    <name evidence="2" type="ORF">Nepgr_024770</name>
</gene>
<reference evidence="2" key="1">
    <citation type="submission" date="2023-05" db="EMBL/GenBank/DDBJ databases">
        <title>Nepenthes gracilis genome sequencing.</title>
        <authorList>
            <person name="Fukushima K."/>
        </authorList>
    </citation>
    <scope>NUCLEOTIDE SEQUENCE</scope>
    <source>
        <strain evidence="2">SING2019-196</strain>
    </source>
</reference>
<dbReference type="EMBL" id="BSYO01000025">
    <property type="protein sequence ID" value="GMH22927.1"/>
    <property type="molecule type" value="Genomic_DNA"/>
</dbReference>
<evidence type="ECO:0000256" key="1">
    <source>
        <dbReference type="SAM" id="MobiDB-lite"/>
    </source>
</evidence>
<name>A0AAD3T552_NEPGR</name>
<dbReference type="AlphaFoldDB" id="A0AAD3T552"/>